<name>A0A646K9S3_STRJU</name>
<keyword evidence="2" id="KW-1185">Reference proteome</keyword>
<dbReference type="PROSITE" id="PS51257">
    <property type="entry name" value="PROKAR_LIPOPROTEIN"/>
    <property type="match status" value="1"/>
</dbReference>
<proteinExistence type="predicted"/>
<dbReference type="AlphaFoldDB" id="A0A646K9S3"/>
<reference evidence="1 2" key="1">
    <citation type="submission" date="2019-05" db="EMBL/GenBank/DDBJ databases">
        <title>Comparative genomics and metabolomics analyses of clavulanic acid producing Streptomyces species provides insight into specialized metabolism and evolution of beta-lactam biosynthetic gene clusters.</title>
        <authorList>
            <person name="Moore M.A."/>
            <person name="Cruz-Morales P."/>
            <person name="Barona Gomez F."/>
            <person name="Kapil T."/>
        </authorList>
    </citation>
    <scope>NUCLEOTIDE SEQUENCE [LARGE SCALE GENOMIC DNA]</scope>
    <source>
        <strain evidence="1 2">NRRL 5741</strain>
    </source>
</reference>
<accession>A0A646K9S3</accession>
<sequence>MRGTRAGALMAVGVLMSAVGCAEKPEGLAEEPAEKPAKALVIKGKAPAAPYSGPLWVALEETDEEESPQNLPKRSGAAGRALECEGRIYSGGGADRWSEGDGGDTPEGGLRAYFDIEQPEEPRYGYRVEREEAERVLYSFDVGGRTKVAVVVAKDGPNRPGWGPETSASCDPSELPAEFTDTKAYEIWSDRSGKRVPVSEVSSSAGSAHCDWQKAYFLETGEYEQRRLYARDPQGVLPAGMLTSGYDGDAAMPAAARDTGFRLDGRELWLTKDASKAYVRNAGSVEVWPAVKKGMGCD</sequence>
<evidence type="ECO:0000313" key="1">
    <source>
        <dbReference type="EMBL" id="MQS98829.1"/>
    </source>
</evidence>
<dbReference type="OrthoDB" id="5183782at2"/>
<evidence type="ECO:0000313" key="2">
    <source>
        <dbReference type="Proteomes" id="UP000419138"/>
    </source>
</evidence>
<protein>
    <recommendedName>
        <fullName evidence="3">Lipoprotein</fullName>
    </recommendedName>
</protein>
<gene>
    <name evidence="1" type="ORF">FF041_01015</name>
</gene>
<evidence type="ECO:0008006" key="3">
    <source>
        <dbReference type="Google" id="ProtNLM"/>
    </source>
</evidence>
<organism evidence="1 2">
    <name type="scientific">Streptomyces jumonjinensis</name>
    <dbReference type="NCBI Taxonomy" id="1945"/>
    <lineage>
        <taxon>Bacteria</taxon>
        <taxon>Bacillati</taxon>
        <taxon>Actinomycetota</taxon>
        <taxon>Actinomycetes</taxon>
        <taxon>Kitasatosporales</taxon>
        <taxon>Streptomycetaceae</taxon>
        <taxon>Streptomyces</taxon>
    </lineage>
</organism>
<dbReference type="RefSeq" id="WP_153520596.1">
    <property type="nucleotide sequence ID" value="NZ_JBEPDZ010000033.1"/>
</dbReference>
<comment type="caution">
    <text evidence="1">The sequence shown here is derived from an EMBL/GenBank/DDBJ whole genome shotgun (WGS) entry which is preliminary data.</text>
</comment>
<dbReference type="EMBL" id="VCLA01000007">
    <property type="protein sequence ID" value="MQS98829.1"/>
    <property type="molecule type" value="Genomic_DNA"/>
</dbReference>
<dbReference type="Proteomes" id="UP000419138">
    <property type="component" value="Unassembled WGS sequence"/>
</dbReference>